<keyword evidence="3" id="KW-1003">Cell membrane</keyword>
<keyword evidence="4" id="KW-0808">Transferase</keyword>
<evidence type="ECO:0000256" key="1">
    <source>
        <dbReference type="ARBA" id="ARBA00004251"/>
    </source>
</evidence>
<keyword evidence="14" id="KW-0675">Receptor</keyword>
<evidence type="ECO:0000256" key="14">
    <source>
        <dbReference type="ARBA" id="ARBA00023170"/>
    </source>
</evidence>
<evidence type="ECO:0000256" key="8">
    <source>
        <dbReference type="ARBA" id="ARBA00022777"/>
    </source>
</evidence>
<keyword evidence="11" id="KW-0472">Membrane</keyword>
<evidence type="ECO:0000256" key="9">
    <source>
        <dbReference type="ARBA" id="ARBA00022840"/>
    </source>
</evidence>
<evidence type="ECO:0000256" key="2">
    <source>
        <dbReference type="ARBA" id="ARBA00011902"/>
    </source>
</evidence>
<evidence type="ECO:0000256" key="11">
    <source>
        <dbReference type="ARBA" id="ARBA00023136"/>
    </source>
</evidence>
<evidence type="ECO:0000256" key="6">
    <source>
        <dbReference type="ARBA" id="ARBA00022729"/>
    </source>
</evidence>
<keyword evidence="10" id="KW-1133">Transmembrane helix</keyword>
<keyword evidence="5" id="KW-0812">Transmembrane</keyword>
<evidence type="ECO:0000256" key="3">
    <source>
        <dbReference type="ARBA" id="ARBA00022475"/>
    </source>
</evidence>
<evidence type="ECO:0000256" key="15">
    <source>
        <dbReference type="ARBA" id="ARBA00023180"/>
    </source>
</evidence>
<reference evidence="17 18" key="1">
    <citation type="journal article" date="2008" name="J. Bacteriol.">
        <title>Molecular characterization of a Clostridium difficile bacteriophage and its cloned biologically active endolysin.</title>
        <authorList>
            <person name="Mayer M.J."/>
            <person name="Narbad A."/>
            <person name="Gasson M.J."/>
        </authorList>
    </citation>
    <scope>NUCLEOTIDE SEQUENCE</scope>
</reference>
<evidence type="ECO:0000313" key="18">
    <source>
        <dbReference type="Proteomes" id="UP000001043"/>
    </source>
</evidence>
<dbReference type="EC" id="2.7.10.1" evidence="2"/>
<keyword evidence="6" id="KW-0732">Signal</keyword>
<dbReference type="RefSeq" id="YP_002290902.1">
    <property type="nucleotide sequence ID" value="NC_011398.1"/>
</dbReference>
<evidence type="ECO:0000256" key="5">
    <source>
        <dbReference type="ARBA" id="ARBA00022692"/>
    </source>
</evidence>
<evidence type="ECO:0000256" key="12">
    <source>
        <dbReference type="ARBA" id="ARBA00023137"/>
    </source>
</evidence>
<feature type="domain" description="ALK/LTK-like glycine-rich" evidence="16">
    <location>
        <begin position="15"/>
        <end position="265"/>
    </location>
</feature>
<dbReference type="GO" id="GO:0005886">
    <property type="term" value="C:plasma membrane"/>
    <property type="evidence" value="ECO:0007669"/>
    <property type="project" value="UniProtKB-SubCell"/>
</dbReference>
<evidence type="ECO:0000256" key="10">
    <source>
        <dbReference type="ARBA" id="ARBA00022989"/>
    </source>
</evidence>
<dbReference type="GeneID" id="6998153"/>
<organism evidence="17 18">
    <name type="scientific">Clostridioides phage phiCD27</name>
    <dbReference type="NCBI Taxonomy" id="2849704"/>
    <lineage>
        <taxon>Viruses</taxon>
        <taxon>Duplodnaviria</taxon>
        <taxon>Heunggongvirae</taxon>
        <taxon>Uroviricota</taxon>
        <taxon>Caudoviricetes</taxon>
        <taxon>Colneyvirus</taxon>
        <taxon>Colneyvirus CD27</taxon>
    </lineage>
</organism>
<dbReference type="Proteomes" id="UP000001043">
    <property type="component" value="Segment"/>
</dbReference>
<evidence type="ECO:0000256" key="4">
    <source>
        <dbReference type="ARBA" id="ARBA00022679"/>
    </source>
</evidence>
<dbReference type="Pfam" id="PF12810">
    <property type="entry name" value="ALK_LTK_GRD"/>
    <property type="match status" value="1"/>
</dbReference>
<dbReference type="OrthoDB" id="3429at10239"/>
<dbReference type="GO" id="GO:0004714">
    <property type="term" value="F:transmembrane receptor protein tyrosine kinase activity"/>
    <property type="evidence" value="ECO:0007669"/>
    <property type="project" value="UniProtKB-EC"/>
</dbReference>
<comment type="subcellular location">
    <subcellularLocation>
        <location evidence="1">Cell membrane</location>
        <topology evidence="1">Single-pass type I membrane protein</topology>
    </subcellularLocation>
</comment>
<keyword evidence="13" id="KW-1015">Disulfide bond</keyword>
<keyword evidence="9" id="KW-0067">ATP-binding</keyword>
<dbReference type="InterPro" id="IPR055163">
    <property type="entry name" value="ALK/LTK-like_GRD"/>
</dbReference>
<evidence type="ECO:0000256" key="13">
    <source>
        <dbReference type="ARBA" id="ARBA00023157"/>
    </source>
</evidence>
<keyword evidence="8" id="KW-0418">Kinase</keyword>
<keyword evidence="15" id="KW-0325">Glycoprotein</keyword>
<accession>B6SBV0</accession>
<proteinExistence type="predicted"/>
<keyword evidence="12" id="KW-0829">Tyrosine-protein kinase</keyword>
<keyword evidence="7" id="KW-0547">Nucleotide-binding</keyword>
<evidence type="ECO:0000313" key="17">
    <source>
        <dbReference type="EMBL" id="ACH91317.1"/>
    </source>
</evidence>
<sequence length="577" mass="61866">MQTEWNFNYANYVQNVSLPPGRYKLECWGACGGAVDTSDWTDCAKGGYSKGEIVFKKRTNLQICVGQSGYEKVSEGSSLTRSGFNGAGAAGKVTTGSFAYSKYGGGATDIRLYHPSATWGNTESLLSRILVAGGGGGMKNNFASARSIGHGGGYVGVNGVGRDRDFCGGGSQYQGGTSYDTEEYHGSLGKGGYGNIGIGGGGGWYGGAGSYSNECGGGGSGYALNKDSYKAPGYIPTPEYYLENIVMTTGGNTTKADGYAKITLLQALPFLTVSSYNSITATFKADHTDPTLLTKIEYFIDDVLKETITTDLTLEKTINYTLEDNALHTLKIVVTDSNNATAEKVLSLSKNIMPLPENVNLQDISSKLIEVNAGFKTGKTSIINTLALKNIEASLNNTLVELSEKIKTGFDSSDASVQDLMNQLTQANNTITQLNSQFKVAGGTSVAQRSDGTKIAYEYKRSTTSKFGGWLKINGLAFKPNIFVADCEYYDSDYRVDYKFFTFACCGFTTSGKQDFVAVAIYSRSSGSDKYTGDGFIYNNNEGDVWFNANGVQVPAYLPGGSESFTYAWRAVKFMNT</sequence>
<dbReference type="GO" id="GO:0005524">
    <property type="term" value="F:ATP binding"/>
    <property type="evidence" value="ECO:0007669"/>
    <property type="project" value="UniProtKB-KW"/>
</dbReference>
<name>B6SBV0_9CAUD</name>
<evidence type="ECO:0000259" key="16">
    <source>
        <dbReference type="Pfam" id="PF12810"/>
    </source>
</evidence>
<dbReference type="EMBL" id="EU719189">
    <property type="protein sequence ID" value="ACH91317.1"/>
    <property type="molecule type" value="Genomic_DNA"/>
</dbReference>
<keyword evidence="18" id="KW-1185">Reference proteome</keyword>
<evidence type="ECO:0000256" key="7">
    <source>
        <dbReference type="ARBA" id="ARBA00022741"/>
    </source>
</evidence>
<protein>
    <recommendedName>
        <fullName evidence="2">receptor protein-tyrosine kinase</fullName>
        <ecNumber evidence="2">2.7.10.1</ecNumber>
    </recommendedName>
</protein>
<dbReference type="KEGG" id="vg:6998153"/>